<evidence type="ECO:0000259" key="9">
    <source>
        <dbReference type="PROSITE" id="PS50893"/>
    </source>
</evidence>
<dbReference type="GO" id="GO:0016887">
    <property type="term" value="F:ATP hydrolysis activity"/>
    <property type="evidence" value="ECO:0007669"/>
    <property type="project" value="InterPro"/>
</dbReference>
<proteinExistence type="inferred from homology"/>
<dbReference type="InterPro" id="IPR003593">
    <property type="entry name" value="AAA+_ATPase"/>
</dbReference>
<gene>
    <name evidence="10" type="primary">ecfA1</name>
    <name evidence="10" type="ORF">ELLFYP34_02016</name>
</gene>
<comment type="similarity">
    <text evidence="2">Belongs to the ABC transporter superfamily.</text>
</comment>
<dbReference type="InterPro" id="IPR017871">
    <property type="entry name" value="ABC_transporter-like_CS"/>
</dbReference>
<evidence type="ECO:0000313" key="10">
    <source>
        <dbReference type="EMBL" id="VYT82807.1"/>
    </source>
</evidence>
<dbReference type="InterPro" id="IPR003439">
    <property type="entry name" value="ABC_transporter-like_ATP-bd"/>
</dbReference>
<evidence type="ECO:0000256" key="2">
    <source>
        <dbReference type="ARBA" id="ARBA00005417"/>
    </source>
</evidence>
<keyword evidence="8" id="KW-0472">Membrane</keyword>
<evidence type="ECO:0000256" key="8">
    <source>
        <dbReference type="ARBA" id="ARBA00023136"/>
    </source>
</evidence>
<keyword evidence="7" id="KW-1278">Translocase</keyword>
<dbReference type="EMBL" id="CACRTR010000003">
    <property type="protein sequence ID" value="VYT82807.1"/>
    <property type="molecule type" value="Genomic_DNA"/>
</dbReference>
<dbReference type="FunFam" id="3.40.50.300:FF:000224">
    <property type="entry name" value="Energy-coupling factor transporter ATP-binding protein EcfA"/>
    <property type="match status" value="1"/>
</dbReference>
<reference evidence="10" key="1">
    <citation type="submission" date="2019-11" db="EMBL/GenBank/DDBJ databases">
        <authorList>
            <person name="Feng L."/>
        </authorList>
    </citation>
    <scope>NUCLEOTIDE SEQUENCE</scope>
    <source>
        <strain evidence="10">ElimosumLFYP34</strain>
    </source>
</reference>
<name>A0A6N2ZXS1_EUBLI</name>
<protein>
    <submittedName>
        <fullName evidence="10">Energy-coupling factor transporter ATP-binding protein EcfA1</fullName>
        <ecNumber evidence="10">3.6.3.-</ecNumber>
    </submittedName>
</protein>
<dbReference type="NCBIfam" id="TIGR04520">
    <property type="entry name" value="ECF_ATPase_1"/>
    <property type="match status" value="1"/>
</dbReference>
<keyword evidence="6 10" id="KW-0067">ATP-binding</keyword>
<dbReference type="GO" id="GO:0005524">
    <property type="term" value="F:ATP binding"/>
    <property type="evidence" value="ECO:0007669"/>
    <property type="project" value="UniProtKB-KW"/>
</dbReference>
<evidence type="ECO:0000256" key="5">
    <source>
        <dbReference type="ARBA" id="ARBA00022741"/>
    </source>
</evidence>
<dbReference type="CDD" id="cd03225">
    <property type="entry name" value="ABC_cobalt_CbiO_domain1"/>
    <property type="match status" value="1"/>
</dbReference>
<dbReference type="SMART" id="SM00382">
    <property type="entry name" value="AAA"/>
    <property type="match status" value="1"/>
</dbReference>
<organism evidence="10">
    <name type="scientific">Eubacterium limosum</name>
    <dbReference type="NCBI Taxonomy" id="1736"/>
    <lineage>
        <taxon>Bacteria</taxon>
        <taxon>Bacillati</taxon>
        <taxon>Bacillota</taxon>
        <taxon>Clostridia</taxon>
        <taxon>Eubacteriales</taxon>
        <taxon>Eubacteriaceae</taxon>
        <taxon>Eubacterium</taxon>
    </lineage>
</organism>
<keyword evidence="5" id="KW-0547">Nucleotide-binding</keyword>
<dbReference type="PROSITE" id="PS00211">
    <property type="entry name" value="ABC_TRANSPORTER_1"/>
    <property type="match status" value="1"/>
</dbReference>
<dbReference type="InterPro" id="IPR015856">
    <property type="entry name" value="ABC_transpr_CbiO/EcfA_su"/>
</dbReference>
<comment type="subcellular location">
    <subcellularLocation>
        <location evidence="1">Cell membrane</location>
        <topology evidence="1">Peripheral membrane protein</topology>
    </subcellularLocation>
</comment>
<dbReference type="AlphaFoldDB" id="A0A6N2ZXS1"/>
<dbReference type="GO" id="GO:0042626">
    <property type="term" value="F:ATPase-coupled transmembrane transporter activity"/>
    <property type="evidence" value="ECO:0007669"/>
    <property type="project" value="TreeGrafter"/>
</dbReference>
<dbReference type="SUPFAM" id="SSF52540">
    <property type="entry name" value="P-loop containing nucleoside triphosphate hydrolases"/>
    <property type="match status" value="1"/>
</dbReference>
<dbReference type="InterPro" id="IPR027417">
    <property type="entry name" value="P-loop_NTPase"/>
</dbReference>
<dbReference type="EC" id="3.6.3.-" evidence="10"/>
<evidence type="ECO:0000256" key="3">
    <source>
        <dbReference type="ARBA" id="ARBA00022448"/>
    </source>
</evidence>
<dbReference type="PROSITE" id="PS50893">
    <property type="entry name" value="ABC_TRANSPORTER_2"/>
    <property type="match status" value="1"/>
</dbReference>
<dbReference type="Pfam" id="PF00005">
    <property type="entry name" value="ABC_tran"/>
    <property type="match status" value="1"/>
</dbReference>
<dbReference type="InterPro" id="IPR030947">
    <property type="entry name" value="EcfA_1"/>
</dbReference>
<dbReference type="PANTHER" id="PTHR43553:SF24">
    <property type="entry name" value="ENERGY-COUPLING FACTOR TRANSPORTER ATP-BINDING PROTEIN ECFA1"/>
    <property type="match status" value="1"/>
</dbReference>
<dbReference type="PANTHER" id="PTHR43553">
    <property type="entry name" value="HEAVY METAL TRANSPORTER"/>
    <property type="match status" value="1"/>
</dbReference>
<evidence type="ECO:0000256" key="6">
    <source>
        <dbReference type="ARBA" id="ARBA00022840"/>
    </source>
</evidence>
<feature type="domain" description="ABC transporter" evidence="9">
    <location>
        <begin position="15"/>
        <end position="254"/>
    </location>
</feature>
<accession>A0A6N2ZXS1</accession>
<evidence type="ECO:0000256" key="1">
    <source>
        <dbReference type="ARBA" id="ARBA00004202"/>
    </source>
</evidence>
<dbReference type="Gene3D" id="3.40.50.300">
    <property type="entry name" value="P-loop containing nucleotide triphosphate hydrolases"/>
    <property type="match status" value="1"/>
</dbReference>
<evidence type="ECO:0000256" key="4">
    <source>
        <dbReference type="ARBA" id="ARBA00022475"/>
    </source>
</evidence>
<evidence type="ECO:0000256" key="7">
    <source>
        <dbReference type="ARBA" id="ARBA00022967"/>
    </source>
</evidence>
<keyword evidence="4" id="KW-1003">Cell membrane</keyword>
<keyword evidence="3" id="KW-0813">Transport</keyword>
<dbReference type="GO" id="GO:0043190">
    <property type="term" value="C:ATP-binding cassette (ABC) transporter complex"/>
    <property type="evidence" value="ECO:0007669"/>
    <property type="project" value="TreeGrafter"/>
</dbReference>
<dbReference type="InterPro" id="IPR050095">
    <property type="entry name" value="ECF_ABC_transporter_ATP-bd"/>
</dbReference>
<sequence length="288" mass="32587">MPCIKQKEKLMEKIIEVKNLFYEYPRTNENENTIALQGVDFSIERGEFVGIIGHNGSGKSTLSKLLNAIIQPTDGDVVVNGMNTKDPEHLWDIRQTAGMVFQNPDNQLVATIVEEDVAFGPENLGIPPEEIRRRVDEALGTVAMEAYRRQKPHQLSGGQKQRIAIAGILAMEPDCIIFDEPTAMLDPSGRKEVMRTIKKLNEEKKMTVLHITHYMNELIDADRIIVLDKGKIVMQGRPKEIFRQVDKLKEIGLDVPQMTELAHDLRQSGFNIPDDILHIEEMVNALCH</sequence>
<keyword evidence="10" id="KW-0378">Hydrolase</keyword>
<dbReference type="NCBIfam" id="NF010167">
    <property type="entry name" value="PRK13648.1"/>
    <property type="match status" value="1"/>
</dbReference>